<dbReference type="STRING" id="710696.Intca_0338"/>
<evidence type="ECO:0000256" key="1">
    <source>
        <dbReference type="ARBA" id="ARBA00008520"/>
    </source>
</evidence>
<dbReference type="eggNOG" id="COG1653">
    <property type="taxonomic scope" value="Bacteria"/>
</dbReference>
<feature type="chain" id="PRO_5038892100" evidence="4">
    <location>
        <begin position="22"/>
        <end position="535"/>
    </location>
</feature>
<dbReference type="EMBL" id="CP002343">
    <property type="protein sequence ID" value="ADU46889.1"/>
    <property type="molecule type" value="Genomic_DNA"/>
</dbReference>
<proteinExistence type="inferred from homology"/>
<dbReference type="Pfam" id="PF01547">
    <property type="entry name" value="SBP_bac_1"/>
    <property type="match status" value="1"/>
</dbReference>
<evidence type="ECO:0000256" key="3">
    <source>
        <dbReference type="ARBA" id="ARBA00022729"/>
    </source>
</evidence>
<keyword evidence="3 4" id="KW-0732">Signal</keyword>
<dbReference type="Gene3D" id="3.40.190.10">
    <property type="entry name" value="Periplasmic binding protein-like II"/>
    <property type="match status" value="2"/>
</dbReference>
<gene>
    <name evidence="5" type="ordered locus">Intca_0338</name>
</gene>
<keyword evidence="2" id="KW-0813">Transport</keyword>
<dbReference type="Proteomes" id="UP000008914">
    <property type="component" value="Chromosome"/>
</dbReference>
<evidence type="ECO:0000313" key="5">
    <source>
        <dbReference type="EMBL" id="ADU46889.1"/>
    </source>
</evidence>
<dbReference type="HOGENOM" id="CLU_031285_9_3_11"/>
<sequence length="535" mass="58415">MKSRRTQAALGIVVGIAVTTAACTGGGSQTTQKPDKTAMFGSGSDISYAKYGSDYPSTTTKDVPGKCSYESISKRDYSDVTLKVIANAVPVMGEPAQLHAKQFHDITGAKVDVVNVPFGELYQKILTPLQAGQAAYDVMFYPSLWIGDMAPYLAPVPQDYLQTSGMKDVSKAFMDVATWNGTVVQYPVDGDRHYLKVRTDLLEDPKNQADYKAATGQTLEIPKTWEEYQRVATFLTGRDFPGGRKGYGSAEVTKRDDLMFSAFISRAAAYAKNADVKGGFFFDVETMKPLINTPGFVKALDMFKAAKSTWPPGGANFGLGDEILSFGGGQAAMSYSWDDAFIQAQQENSSIRNKVAAAQLPGSAEVWNRKTNSWDKPSTPNQAPYFTWGWTSAVAKSSKNQQAAFDFLCFFSNEANTSLDLTIGRFGVNPYRNSHFDAAFWEKQGWSTATAETYVKTFADMEKNTNRVFDLRVPGVNQYMSSLAAGVASALAGQKSSQQALDDVAKEWTDITTQVGKDKVQAAYRNVVKLEDNVG</sequence>
<evidence type="ECO:0000313" key="6">
    <source>
        <dbReference type="Proteomes" id="UP000008914"/>
    </source>
</evidence>
<protein>
    <submittedName>
        <fullName evidence="5">Carbohydrate ABC transporter substrate-binding protein, CUT1 family</fullName>
    </submittedName>
</protein>
<dbReference type="PROSITE" id="PS51257">
    <property type="entry name" value="PROKAR_LIPOPROTEIN"/>
    <property type="match status" value="1"/>
</dbReference>
<keyword evidence="6" id="KW-1185">Reference proteome</keyword>
<evidence type="ECO:0000256" key="4">
    <source>
        <dbReference type="SAM" id="SignalP"/>
    </source>
</evidence>
<dbReference type="RefSeq" id="WP_013491211.1">
    <property type="nucleotide sequence ID" value="NC_014830.1"/>
</dbReference>
<dbReference type="AlphaFoldDB" id="E6S7J4"/>
<reference evidence="5 6" key="1">
    <citation type="journal article" date="2010" name="Stand. Genomic Sci.">
        <title>Complete genome sequence of Intrasporangium calvum type strain (7 KIP).</title>
        <authorList>
            <person name="Del Rio T.G."/>
            <person name="Chertkov O."/>
            <person name="Yasawong M."/>
            <person name="Lucas S."/>
            <person name="Deshpande S."/>
            <person name="Cheng J.F."/>
            <person name="Detter C."/>
            <person name="Tapia R."/>
            <person name="Han C."/>
            <person name="Goodwin L."/>
            <person name="Pitluck S."/>
            <person name="Liolios K."/>
            <person name="Ivanova N."/>
            <person name="Mavromatis K."/>
            <person name="Pati A."/>
            <person name="Chen A."/>
            <person name="Palaniappan K."/>
            <person name="Land M."/>
            <person name="Hauser L."/>
            <person name="Chang Y.J."/>
            <person name="Jeffries C.D."/>
            <person name="Rohde M."/>
            <person name="Pukall R."/>
            <person name="Sikorski J."/>
            <person name="Goker M."/>
            <person name="Woyke T."/>
            <person name="Bristow J."/>
            <person name="Eisen J.A."/>
            <person name="Markowitz V."/>
            <person name="Hugenholtz P."/>
            <person name="Kyrpides N.C."/>
            <person name="Klenk H.P."/>
            <person name="Lapidus A."/>
        </authorList>
    </citation>
    <scope>NUCLEOTIDE SEQUENCE [LARGE SCALE GENOMIC DNA]</scope>
    <source>
        <strain evidence="6">ATCC 23552 / DSM 43043 / JCM 3097 / NBRC 12989 / 7 KIP</strain>
    </source>
</reference>
<organism evidence="5 6">
    <name type="scientific">Intrasporangium calvum (strain ATCC 23552 / DSM 43043 / JCM 3097 / NBRC 12989 / NCIMB 10167 / NRRL B-3866 / 7 KIP)</name>
    <dbReference type="NCBI Taxonomy" id="710696"/>
    <lineage>
        <taxon>Bacteria</taxon>
        <taxon>Bacillati</taxon>
        <taxon>Actinomycetota</taxon>
        <taxon>Actinomycetes</taxon>
        <taxon>Micrococcales</taxon>
        <taxon>Intrasporangiaceae</taxon>
        <taxon>Intrasporangium</taxon>
    </lineage>
</organism>
<dbReference type="PANTHER" id="PTHR43649:SF34">
    <property type="entry name" value="ABC TRANSPORTER PERIPLASMIC-BINDING PROTEIN YCJN-RELATED"/>
    <property type="match status" value="1"/>
</dbReference>
<accession>E6S7J4</accession>
<dbReference type="InterPro" id="IPR006059">
    <property type="entry name" value="SBP"/>
</dbReference>
<name>E6S7J4_INTC7</name>
<dbReference type="InterPro" id="IPR050490">
    <property type="entry name" value="Bact_solute-bd_prot1"/>
</dbReference>
<dbReference type="SUPFAM" id="SSF53850">
    <property type="entry name" value="Periplasmic binding protein-like II"/>
    <property type="match status" value="1"/>
</dbReference>
<dbReference type="KEGG" id="ica:Intca_0338"/>
<dbReference type="OrthoDB" id="9770625at2"/>
<comment type="similarity">
    <text evidence="1">Belongs to the bacterial solute-binding protein 1 family.</text>
</comment>
<dbReference type="PANTHER" id="PTHR43649">
    <property type="entry name" value="ARABINOSE-BINDING PROTEIN-RELATED"/>
    <property type="match status" value="1"/>
</dbReference>
<feature type="signal peptide" evidence="4">
    <location>
        <begin position="1"/>
        <end position="21"/>
    </location>
</feature>
<evidence type="ECO:0000256" key="2">
    <source>
        <dbReference type="ARBA" id="ARBA00022448"/>
    </source>
</evidence>